<dbReference type="Gene3D" id="3.40.50.150">
    <property type="entry name" value="Vaccinia Virus protein VP39"/>
    <property type="match status" value="1"/>
</dbReference>
<dbReference type="Proteomes" id="UP000184774">
    <property type="component" value="Unassembled WGS sequence"/>
</dbReference>
<sequence length="3790" mass="420059">MQDKQLLGENPDATVNARTDMTDDYQLPEGFDKRFAALRQRRQPAKDYDVSLGDMTKAVGTGALGMVAGMGELSEQVFGVGESVRDLAQSGSDYLVDSMTDDGKAALSGELFSENDGSLGLGKNIGDIDVWAMKFAQGVGSMAGMMIPGGAAGQAARMTIGRAVASSMLKRGASRAVALETAKKTVEKIAGGAAVGAGFAGSHGSAMLDGREQVMNMDANWLSSNSEYFQNSLRRIVNDPANESMNPTDMVNLAKEETANYVSRTIAGDPAAIASSVAGALGDRLLFGAVTGHVAKGAFKGAFKGAITEGVTEGMEGAGQTYATNTAINTVTGTDRDPWAGALQSAAEGAAVGMGIGAVPGGIGGLRGKNNSTKEAPPAGSDTTAQEPSSAQDESQPRTEDVDMSGDERQPDIPESHSKTMQDSFVQGMGESREQLKEKGVLSTADRREIMYLARAYNPERAAQIEKELSDPDVDNDPDYSVALADEYQQLAQSAKNLEVDPLATAVNQRETSNQRDLKARNQQLKEGGETPEPQSPQSDLSHQQAEYDQIRGQVASQLLSEDQGNQALIDRLTQIQYDKIHNDASVERGQPYHPQPYQDKGAAFDKKKSQAVIDDKALQAREVALQTQAENERSQRPQLTPNPNWTGDIDGSPVTRTYQRDQANTAVREQQVRQDEADLKKDQIRDRMGRDTSGRFQQFNNDAERIQSDMPTKSEVQDVKHQATERQLERSFSGDKITGMSKRLRRRIQRSKGFDTEAVLNEFRNHEKRLQAYQEEARQQAERKANDPENIRRRQSAQALFEEKITSPEAKQFKENLIQEAIRRVNASLDKTAGTILEIDSRSKSLPEVKKQLTNSVRSLANQFIGKTAALNEKLRAKFAENESRLLSDTQSDPVENDITALETANPDNSPAVVNQPKTEVREDEHDTILKAKALIEKTLQSNRESTGKASLKGIRTVYRNEGDFTAKELDKLVKKSGYQNISDFERKIKAASEGKEPSEPEAQSQQASSQPERQSEEEPQPEISENIQLLEAMQTRIQSGFKPSNNLALKRAGKDIYELGSISDVTPLMMKKLQEAYETAQINQRRLKVNKALERDSSPQSVETIFNQLSEDYQTQPKLNIRTAHSSDLQAYSTPAPLSFLGNIVAGVDADTTVLEPTAGNGLLLMTSAPENTFANELDPVRAESLAWSGFEVTTLDATGDPLTNGMVTEQVDRVITNPPFGKIRDEKGEPEKFSFEDSFGNIIQLGELDHVIARNALQAMKSDGKAFLILGTSKVVGKLSVNQRIFLNWLHQNYHVSDYTEIDGKLYEKQGAGWPVMLISIDGRAKAPTGQFAPTKSRITRHQTWDSLYEHYRKQGLLDTQSSRDGRRTTEPAYVSGKRRAGAVLRTDAQRTQRGAAAHHRGGNERRAKGSRHSAGYTAGDRSTRAVRDVRLDTGRLIHRAAGKIRGSRELSTENSADPAGRAEKDAGSDRSHQPAQPLDENEIKPAPDSKRANAFQSVYRSKSGGLNDSVLTPANIEYYTSEALSDLEARHGNIDTYVMDKLGYPSISELHDAFMGLQTDAVGLAVSAIENNKAIIIGDQTGVGKGRQAAGILRYAMNAGKTPIFITQKDNLFTDMVDDLTDIGVSQFTPLIMNTGVGIKQVISPGTPQEKTVFTHRNSGKTLKKYFAEMNETGRLPDGFDALFATYDQISTDQRGIKKSILNALAKNAILVMDEAHSAASGEKAKSNRGLFFNQYVEKVAGLTYLSATYAKRPENMALYRRTDLGVAAGGDDVTGAIETGGLGMQNYIAAKLAQAGHYIRRERSFDGIEIKDEIINSGGDIEKAFDTTTTALRGLQRLSRAWDDYVQEELAESIAAEHGLDTLTSGNKADKNINVNSFSSVVHNYIAQLTLGLKADAIAELAIASSGRGEKPVIALESTLGSALKNYMADNNLSDGDSLGSLSYADYLGRTMDNVLAYRVKAPGEKNSKKFTISIDEIDSPLVKVLYDQARAAIAKIAHYHIPASPIDHIRHRLEQAGLRVAEITGRKRMVDYDSRKIIPRATAEANDRRGQVDKFNAGTLDVLILNQAGSTGLSIHSRADYRDTRQRFMIVAQPSLNIDTYMQMLGRINRTGQVNVPKYANAWLDLPSEKRPAAVLAGKMASLNANTSGSTESATSVKSFDLLNPYGDEVVIQYVKENLKALGEYGDDFVKVSEADQPANYFLGKLAVLPVALQRDVLAELDTLYAEKISYLNATGQNYLNMTEIDLQAEPVEQTQLVEGDPKRGVFSEPVYLTQIRAKMQGKAPHWDEVQDRLSQSSEVSFKSLAHQVKVQANEFYDQMLGKIESLNQSIETRRAKGKSVKSLLSEKNEITSALAAYRLRIGNYERWVSSAYGQFVRVKFSPDEMVNPSVMGVVVGVTHVGQSGDPMAPSKTKIEVMVADQARRISFTYRHIHDGTLTRVGDEMDASQMQMIFDHQASLPSVENRYVMTGNLIMAKNQTIKAGQIVPFTTHDGRVIQGMLLPRSFEPNKHMKATVDATAEQSLDWLMNTRDNELASLGLSTKQHDAHLRRDSRGAEAKYVLQMPKSVSKGKRFWGNPEIEAIIGEQAVSGSGILSVGVKPSDLSALVNAFEKIAPLRPISKAQIDDFIRLNQLAQPKTSSSEIVFSKASIATRTPAKGMSLKSAELVVSQWLKAYQGGAGVKVTVVPTQAAAEKIAGMNFGQRVIHSFYRRDSREVVVIAENLESAKQLRQKLRHEILVHHSLKTVVGAAEYQSILLRVRQGRNSPYLKTLWESVDRNYRGQSDRDLVEEVLARAAEIDRNKIRQWWDRVVEAIAHALRKVGLMNASDVTQAELNNIVQRLADRFRMANNPYLKAADSRISTSPDIQFSQEKTMTLDEALAQSTPRARFSGVLNAVSQGVGAVRGNLGLGALTLRQLADLSQRKLPQLSEYVDTVHRMLSRRNQLAFDAHDMADSIRKWMSRNRKDADELFDIAHQATIEGVDPALVFQSAREVVEKRIQHLEYVNDGSHKTNEQMKELRALRNLLAGEPRRMKKHAELKRRFDRLPEEAKQHYRAMRDTYRERHDLFKHLLEQQIVNAAIDGRIKKARLADLRAQFELQEVMAPYFPLARFGDYWLSTTDENGEKRYMMYETEREQQAVKQKLERQGFPVFTGYKLDKNQHIEGASLGFVVDLIGQVEESKMGKLAKEDLQDMIYQMYLQSLPNRSMRKQFMHRQKVKGWSNDALRALAENMVKGSYQLARLEYADELTKLASETIETAKKSGENQASRYANELMKRHEWVMYPKHSKAAQKITSLGFLYMLGFSPAAAAVNITQNFVVALPMIASKFGAIRASSELAKATKEFISAKGNIKARLTHPDEIDAFNQWYDSGLLDSTNAHDLAGIAEGQNWKYSPAYEKYSEWMSKLFHKAEVFNRETTALATYRLARKNGMSHEGAAKLAEKLTWDAHFDYSNINRARYMQNPAMKVATQFKQYSQNMTYYLMRNAYLSMKGMTPQERSEARKQLVGTLGMTALLGGLSALPLSLVYGLANSLNAAFGDDDQPWDAETEFKSYLSDVFGSDVANKIVYGAGGAGISPRISLDGMWIRDPNRDLEGEDTWSFYAQQAAGPVLGGIVLQAIKAGGQMLDGDYYRGIEGVTPKIVKDAMKAYRYADEGALNRRGDAYKDDFDAFEIFEQSIGFTPSELSKQYQMNNARKQYEQHVLDRRSDLMKSYYLAWKQSDEQLMINTQKAISLFNRKYPKLALTSKSIRQSLRTRMRYSQQTSNGVNLNKHLRGVEAEVVW</sequence>
<feature type="coiled-coil region" evidence="4">
    <location>
        <begin position="757"/>
        <end position="784"/>
    </location>
</feature>
<feature type="region of interest" description="Disordered" evidence="5">
    <location>
        <begin position="584"/>
        <end position="603"/>
    </location>
</feature>
<dbReference type="InterPro" id="IPR029063">
    <property type="entry name" value="SAM-dependent_MTases_sf"/>
</dbReference>
<dbReference type="InterPro" id="IPR039187">
    <property type="entry name" value="SNO_AAA"/>
</dbReference>
<name>A0A1N6M9M4_9VIBR</name>
<feature type="region of interest" description="Disordered" evidence="5">
    <location>
        <begin position="992"/>
        <end position="1024"/>
    </location>
</feature>
<evidence type="ECO:0000256" key="3">
    <source>
        <dbReference type="ARBA" id="ARBA00022679"/>
    </source>
</evidence>
<dbReference type="SMART" id="SM00490">
    <property type="entry name" value="HELICc"/>
    <property type="match status" value="1"/>
</dbReference>
<dbReference type="Pfam" id="PF18858">
    <property type="entry name" value="LPD39"/>
    <property type="match status" value="1"/>
</dbReference>
<reference evidence="7 8" key="1">
    <citation type="submission" date="2016-12" db="EMBL/GenBank/DDBJ databases">
        <authorList>
            <person name="Song W.-J."/>
            <person name="Kurnit D.M."/>
        </authorList>
    </citation>
    <scope>NUCLEOTIDE SEQUENCE [LARGE SCALE GENOMIC DNA]</scope>
    <source>
        <strain evidence="7 8">CECT 9026</strain>
    </source>
</reference>
<evidence type="ECO:0000256" key="2">
    <source>
        <dbReference type="ARBA" id="ARBA00022603"/>
    </source>
</evidence>
<dbReference type="PANTHER" id="PTHR12706">
    <property type="entry name" value="STRAWBERRY NOTCH-RELATED"/>
    <property type="match status" value="1"/>
</dbReference>
<dbReference type="Pfam" id="PF13872">
    <property type="entry name" value="AAA_34"/>
    <property type="match status" value="1"/>
</dbReference>
<feature type="region of interest" description="Disordered" evidence="5">
    <location>
        <begin position="365"/>
        <end position="442"/>
    </location>
</feature>
<keyword evidence="3 7" id="KW-0808">Transferase</keyword>
<dbReference type="InterPro" id="IPR027417">
    <property type="entry name" value="P-loop_NTPase"/>
</dbReference>
<dbReference type="PANTHER" id="PTHR12706:SF30">
    <property type="entry name" value="PROTEIN STRAWBERRY NOTCH-RELATED"/>
    <property type="match status" value="1"/>
</dbReference>
<dbReference type="GO" id="GO:0003676">
    <property type="term" value="F:nucleic acid binding"/>
    <property type="evidence" value="ECO:0007669"/>
    <property type="project" value="InterPro"/>
</dbReference>
<dbReference type="GO" id="GO:0032259">
    <property type="term" value="P:methylation"/>
    <property type="evidence" value="ECO:0007669"/>
    <property type="project" value="UniProtKB-KW"/>
</dbReference>
<evidence type="ECO:0000313" key="7">
    <source>
        <dbReference type="EMBL" id="SIO96066.1"/>
    </source>
</evidence>
<evidence type="ECO:0000313" key="8">
    <source>
        <dbReference type="Proteomes" id="UP000184774"/>
    </source>
</evidence>
<feature type="compositionally biased region" description="Basic and acidic residues" evidence="5">
    <location>
        <begin position="395"/>
        <end position="420"/>
    </location>
</feature>
<feature type="region of interest" description="Disordered" evidence="5">
    <location>
        <begin position="627"/>
        <end position="656"/>
    </location>
</feature>
<dbReference type="GO" id="GO:0006355">
    <property type="term" value="P:regulation of DNA-templated transcription"/>
    <property type="evidence" value="ECO:0007669"/>
    <property type="project" value="InterPro"/>
</dbReference>
<dbReference type="EC" id="2.7.7.-" evidence="7"/>
<evidence type="ECO:0000256" key="5">
    <source>
        <dbReference type="SAM" id="MobiDB-lite"/>
    </source>
</evidence>
<feature type="compositionally biased region" description="Basic and acidic residues" evidence="5">
    <location>
        <begin position="1485"/>
        <end position="1494"/>
    </location>
</feature>
<evidence type="ECO:0000259" key="6">
    <source>
        <dbReference type="SMART" id="SM00490"/>
    </source>
</evidence>
<dbReference type="EMBL" id="FSSB01000025">
    <property type="protein sequence ID" value="SIO96066.1"/>
    <property type="molecule type" value="Genomic_DNA"/>
</dbReference>
<protein>
    <submittedName>
        <fullName evidence="7">DNA primase TraC</fullName>
        <ecNumber evidence="7">2.7.7.-</ecNumber>
    </submittedName>
</protein>
<dbReference type="GO" id="GO:0016779">
    <property type="term" value="F:nucleotidyltransferase activity"/>
    <property type="evidence" value="ECO:0007669"/>
    <property type="project" value="UniProtKB-KW"/>
</dbReference>
<feature type="compositionally biased region" description="Polar residues" evidence="5">
    <location>
        <begin position="536"/>
        <end position="547"/>
    </location>
</feature>
<comment type="similarity">
    <text evidence="1">Belongs to the SBNO family.</text>
</comment>
<dbReference type="OrthoDB" id="9814088at2"/>
<dbReference type="InterPro" id="IPR001650">
    <property type="entry name" value="Helicase_C-like"/>
</dbReference>
<dbReference type="RefSeq" id="WP_074374535.1">
    <property type="nucleotide sequence ID" value="NZ_AP024907.1"/>
</dbReference>
<dbReference type="SUPFAM" id="SSF53335">
    <property type="entry name" value="S-adenosyl-L-methionine-dependent methyltransferases"/>
    <property type="match status" value="1"/>
</dbReference>
<dbReference type="Pfam" id="PF13871">
    <property type="entry name" value="Helicase_C_4"/>
    <property type="match status" value="1"/>
</dbReference>
<dbReference type="InterPro" id="IPR041639">
    <property type="entry name" value="LPD39"/>
</dbReference>
<dbReference type="GO" id="GO:0008168">
    <property type="term" value="F:methyltransferase activity"/>
    <property type="evidence" value="ECO:0007669"/>
    <property type="project" value="UniProtKB-KW"/>
</dbReference>
<dbReference type="InterPro" id="IPR002052">
    <property type="entry name" value="DNA_methylase_N6_adenine_CS"/>
</dbReference>
<proteinExistence type="inferred from homology"/>
<dbReference type="InterPro" id="IPR026937">
    <property type="entry name" value="SBNO_Helicase_C_dom"/>
</dbReference>
<feature type="compositionally biased region" description="Polar residues" evidence="5">
    <location>
        <begin position="381"/>
        <end position="394"/>
    </location>
</feature>
<accession>A0A1N6M9M4</accession>
<feature type="compositionally biased region" description="Polar residues" evidence="5">
    <location>
        <begin position="907"/>
        <end position="919"/>
    </location>
</feature>
<dbReference type="NCBIfam" id="NF032893">
    <property type="entry name" value="tail-700"/>
    <property type="match status" value="1"/>
</dbReference>
<evidence type="ECO:0000256" key="1">
    <source>
        <dbReference type="ARBA" id="ARBA00006992"/>
    </source>
</evidence>
<keyword evidence="4" id="KW-0175">Coiled coil</keyword>
<dbReference type="SUPFAM" id="SSF52540">
    <property type="entry name" value="P-loop containing nucleoside triphosphate hydrolases"/>
    <property type="match status" value="1"/>
</dbReference>
<dbReference type="InterPro" id="IPR026741">
    <property type="entry name" value="SNO"/>
</dbReference>
<feature type="compositionally biased region" description="Basic and acidic residues" evidence="5">
    <location>
        <begin position="1464"/>
        <end position="1476"/>
    </location>
</feature>
<feature type="region of interest" description="Disordered" evidence="5">
    <location>
        <begin position="903"/>
        <end position="926"/>
    </location>
</feature>
<keyword evidence="2" id="KW-0489">Methyltransferase</keyword>
<organism evidence="7 8">
    <name type="scientific">Vibrio spartinae</name>
    <dbReference type="NCBI Taxonomy" id="1918945"/>
    <lineage>
        <taxon>Bacteria</taxon>
        <taxon>Pseudomonadati</taxon>
        <taxon>Pseudomonadota</taxon>
        <taxon>Gammaproteobacteria</taxon>
        <taxon>Vibrionales</taxon>
        <taxon>Vibrionaceae</taxon>
        <taxon>Vibrio</taxon>
    </lineage>
</organism>
<feature type="compositionally biased region" description="Low complexity" evidence="5">
    <location>
        <begin position="1002"/>
        <end position="1014"/>
    </location>
</feature>
<dbReference type="Gene3D" id="3.40.50.300">
    <property type="entry name" value="P-loop containing nucleotide triphosphate hydrolases"/>
    <property type="match status" value="2"/>
</dbReference>
<keyword evidence="7" id="KW-0548">Nucleotidyltransferase</keyword>
<feature type="compositionally biased region" description="Basic and acidic residues" evidence="5">
    <location>
        <begin position="431"/>
        <end position="442"/>
    </location>
</feature>
<feature type="region of interest" description="Disordered" evidence="5">
    <location>
        <begin position="1359"/>
        <end position="1431"/>
    </location>
</feature>
<feature type="region of interest" description="Disordered" evidence="5">
    <location>
        <begin position="1444"/>
        <end position="1494"/>
    </location>
</feature>
<gene>
    <name evidence="7" type="primary">traC</name>
    <name evidence="7" type="ORF">VSP9026_03824</name>
</gene>
<feature type="region of interest" description="Disordered" evidence="5">
    <location>
        <begin position="525"/>
        <end position="547"/>
    </location>
</feature>
<dbReference type="PROSITE" id="PS00092">
    <property type="entry name" value="N6_MTASE"/>
    <property type="match status" value="1"/>
</dbReference>
<feature type="compositionally biased region" description="Polar residues" evidence="5">
    <location>
        <begin position="637"/>
        <end position="646"/>
    </location>
</feature>
<evidence type="ECO:0000256" key="4">
    <source>
        <dbReference type="SAM" id="Coils"/>
    </source>
</evidence>
<feature type="domain" description="Helicase C-terminal" evidence="6">
    <location>
        <begin position="2013"/>
        <end position="2118"/>
    </location>
</feature>